<dbReference type="AlphaFoldDB" id="A0A7J0DQA0"/>
<evidence type="ECO:0000313" key="2">
    <source>
        <dbReference type="Proteomes" id="UP000585474"/>
    </source>
</evidence>
<keyword evidence="2" id="KW-1185">Reference proteome</keyword>
<name>A0A7J0DQA0_9ERIC</name>
<accession>A0A7J0DQA0</accession>
<dbReference type="Proteomes" id="UP000585474">
    <property type="component" value="Unassembled WGS sequence"/>
</dbReference>
<dbReference type="EMBL" id="BJWL01000325">
    <property type="protein sequence ID" value="GFS39277.1"/>
    <property type="molecule type" value="Genomic_DNA"/>
</dbReference>
<organism evidence="1 2">
    <name type="scientific">Actinidia rufa</name>
    <dbReference type="NCBI Taxonomy" id="165716"/>
    <lineage>
        <taxon>Eukaryota</taxon>
        <taxon>Viridiplantae</taxon>
        <taxon>Streptophyta</taxon>
        <taxon>Embryophyta</taxon>
        <taxon>Tracheophyta</taxon>
        <taxon>Spermatophyta</taxon>
        <taxon>Magnoliopsida</taxon>
        <taxon>eudicotyledons</taxon>
        <taxon>Gunneridae</taxon>
        <taxon>Pentapetalae</taxon>
        <taxon>asterids</taxon>
        <taxon>Ericales</taxon>
        <taxon>Actinidiaceae</taxon>
        <taxon>Actinidia</taxon>
    </lineage>
</organism>
<gene>
    <name evidence="1" type="ORF">Acr_00g0062020</name>
</gene>
<evidence type="ECO:0000313" key="1">
    <source>
        <dbReference type="EMBL" id="GFS39277.1"/>
    </source>
</evidence>
<comment type="caution">
    <text evidence="1">The sequence shown here is derived from an EMBL/GenBank/DDBJ whole genome shotgun (WGS) entry which is preliminary data.</text>
</comment>
<proteinExistence type="predicted"/>
<protein>
    <submittedName>
        <fullName evidence="1">Proline-rich extensin-like family protein</fullName>
    </submittedName>
</protein>
<reference evidence="2" key="1">
    <citation type="submission" date="2019-07" db="EMBL/GenBank/DDBJ databases">
        <title>De Novo Assembly of kiwifruit Actinidia rufa.</title>
        <authorList>
            <person name="Sugita-Konishi S."/>
            <person name="Sato K."/>
            <person name="Mori E."/>
            <person name="Abe Y."/>
            <person name="Kisaki G."/>
            <person name="Hamano K."/>
            <person name="Suezawa K."/>
            <person name="Otani M."/>
            <person name="Fukuda T."/>
            <person name="Manabe T."/>
            <person name="Gomi K."/>
            <person name="Tabuchi M."/>
            <person name="Akimitsu K."/>
            <person name="Kataoka I."/>
        </authorList>
    </citation>
    <scope>NUCLEOTIDE SEQUENCE [LARGE SCALE GENOMIC DNA]</scope>
    <source>
        <strain evidence="2">cv. Fuchu</strain>
    </source>
</reference>
<sequence>MVVVEICNSRVAEVKAMVVEEICNSKVTKVMMVVETCSSMVVDEICNSKVAKVKAMVVEEICNSKVAKVKAILVCGGKGEMAGTCSRMVVEIFNSRGWRWRWWRSNTEVDAMMMVGMLTCNSTVEVEMANKVVETCSNMLEKLILQAVVEMYNNMEVVGMEKVGEGTCKRKWVWVKVGGEVICRSKMVTWAFHIPYMMEFLVQKKNV</sequence>